<dbReference type="InterPro" id="IPR004014">
    <property type="entry name" value="ATPase_P-typ_cation-transptr_N"/>
</dbReference>
<proteinExistence type="inferred from homology"/>
<feature type="transmembrane region" description="Helical" evidence="13">
    <location>
        <begin position="250"/>
        <end position="271"/>
    </location>
</feature>
<evidence type="ECO:0000256" key="5">
    <source>
        <dbReference type="ARBA" id="ARBA00022692"/>
    </source>
</evidence>
<comment type="subcellular location">
    <subcellularLocation>
        <location evidence="1">Endomembrane system</location>
        <topology evidence="1">Multi-pass membrane protein</topology>
    </subcellularLocation>
</comment>
<evidence type="ECO:0000256" key="3">
    <source>
        <dbReference type="ARBA" id="ARBA00022448"/>
    </source>
</evidence>
<evidence type="ECO:0000256" key="7">
    <source>
        <dbReference type="ARBA" id="ARBA00022840"/>
    </source>
</evidence>
<dbReference type="Pfam" id="PF00122">
    <property type="entry name" value="E1-E2_ATPase"/>
    <property type="match status" value="1"/>
</dbReference>
<evidence type="ECO:0000256" key="4">
    <source>
        <dbReference type="ARBA" id="ARBA00022553"/>
    </source>
</evidence>
<dbReference type="InterPro" id="IPR023298">
    <property type="entry name" value="ATPase_P-typ_TM_dom_sf"/>
</dbReference>
<feature type="transmembrane region" description="Helical" evidence="13">
    <location>
        <begin position="805"/>
        <end position="827"/>
    </location>
</feature>
<dbReference type="GO" id="GO:0036376">
    <property type="term" value="P:sodium ion export across plasma membrane"/>
    <property type="evidence" value="ECO:0007669"/>
    <property type="project" value="TreeGrafter"/>
</dbReference>
<comment type="caution">
    <text evidence="15">The sequence shown here is derived from an EMBL/GenBank/DDBJ whole genome shotgun (WGS) entry which is preliminary data.</text>
</comment>
<dbReference type="InterPro" id="IPR059000">
    <property type="entry name" value="ATPase_P-type_domA"/>
</dbReference>
<dbReference type="Pfam" id="PF00690">
    <property type="entry name" value="Cation_ATPase_N"/>
    <property type="match status" value="1"/>
</dbReference>
<dbReference type="Gene3D" id="1.20.1110.10">
    <property type="entry name" value="Calcium-transporting ATPase, transmembrane domain"/>
    <property type="match status" value="1"/>
</dbReference>
<evidence type="ECO:0000256" key="12">
    <source>
        <dbReference type="ARBA" id="ARBA00023136"/>
    </source>
</evidence>
<evidence type="ECO:0000256" key="8">
    <source>
        <dbReference type="ARBA" id="ARBA00022842"/>
    </source>
</evidence>
<keyword evidence="6" id="KW-0547">Nucleotide-binding</keyword>
<keyword evidence="11" id="KW-0406">Ion transport</keyword>
<dbReference type="PANTHER" id="PTHR43294">
    <property type="entry name" value="SODIUM/POTASSIUM-TRANSPORTING ATPASE SUBUNIT ALPHA"/>
    <property type="match status" value="1"/>
</dbReference>
<evidence type="ECO:0000313" key="16">
    <source>
        <dbReference type="Proteomes" id="UP000295636"/>
    </source>
</evidence>
<keyword evidence="12 13" id="KW-0472">Membrane</keyword>
<dbReference type="GO" id="GO:0005391">
    <property type="term" value="F:P-type sodium:potassium-exchanging transporter activity"/>
    <property type="evidence" value="ECO:0007669"/>
    <property type="project" value="TreeGrafter"/>
</dbReference>
<dbReference type="SMART" id="SM00831">
    <property type="entry name" value="Cation_ATPase_N"/>
    <property type="match status" value="1"/>
</dbReference>
<dbReference type="SFLD" id="SFLDS00003">
    <property type="entry name" value="Haloacid_Dehalogenase"/>
    <property type="match status" value="1"/>
</dbReference>
<dbReference type="InterPro" id="IPR044492">
    <property type="entry name" value="P_typ_ATPase_HD_dom"/>
</dbReference>
<evidence type="ECO:0000256" key="11">
    <source>
        <dbReference type="ARBA" id="ARBA00023065"/>
    </source>
</evidence>
<accession>A0A4R5KJ15</accession>
<dbReference type="GO" id="GO:0005886">
    <property type="term" value="C:plasma membrane"/>
    <property type="evidence" value="ECO:0007669"/>
    <property type="project" value="TreeGrafter"/>
</dbReference>
<evidence type="ECO:0000256" key="6">
    <source>
        <dbReference type="ARBA" id="ARBA00022741"/>
    </source>
</evidence>
<sequence length="871" mass="94530">MMNHSTSWHSVSKVEIIRTFDVGTDVGLTSSEAELRKRKYGKNELPAAPDKPLRKEIIEELTEPMILLLMAVGAIYGFLGEIRDAMTIMVIIVAVLAIEIGNESRAKGAIKALAKFNVTTCPVLRDGTYQEIGSAGLVPGDIVFLRAGERVPADLRLLECAGLRIDESSLTGESVPVDKNAVLLLARDTALGERQNLAYSGTLVVSGKGKGLVVGTGASTELGQIAGYVQTAKEPRTPLQLHMRELAKRMVWIALGFSLLIAAIGWIGGTGWKNTVLTALSLAFATIPEELPILIAMVLGLGAYRLSKKKAIVRRLKTAETLGSVTVVATDKTGTLTENRMQVQKWFIDGKWHSQSDWNRSQWTDMAVQISVLANDAVITELDESIGFHGDPTDAAFCRFAADTGYDVVQLKRSARPVREFPLTEDSKRITIALQKKGGFTVMTKGAPEQVLALSSYAVVDGTVTPLTRELRSRFSEQAGQLADQGYRIIAAAYKEGATEAEFEENAFTWVGLAAMIDPPRPNVGEAIEALHQAGVRVVMMTGDHAGTAATVGRQIGLKSTRVATGNELDLMTEGELVSRLEHTNVYARTAPQHKLRLVRALQQQGEVVALTGDGVNDGPALKEAAVGIAMGKSGTDVAKESADLILTDDDFSTLPVAIQEGRKLFANLRKSVAYYLAAKTALIASTLVPVLAGMTLPFTPIQIIVMELFLDIGAASSFTAEPPESDVMKRPPERTRRFLDKRMMTGIFSGGLSLGLAVLAAYLISWSMRANTEYAQTVAFSTWMLGHLWLAMMMRSEREPLLSLGLLTNKVMLLWIAAAALFLALTQTLPVLSGLLHLVELKGTDWIFVLGCSFVVPLWMEIKKMIAWHK</sequence>
<dbReference type="InterPro" id="IPR023299">
    <property type="entry name" value="ATPase_P-typ_cyto_dom_N"/>
</dbReference>
<dbReference type="PROSITE" id="PS00154">
    <property type="entry name" value="ATPASE_E1_E2"/>
    <property type="match status" value="1"/>
</dbReference>
<dbReference type="GO" id="GO:0005524">
    <property type="term" value="F:ATP binding"/>
    <property type="evidence" value="ECO:0007669"/>
    <property type="project" value="UniProtKB-KW"/>
</dbReference>
<dbReference type="PRINTS" id="PR00119">
    <property type="entry name" value="CATATPASE"/>
</dbReference>
<dbReference type="InterPro" id="IPR008250">
    <property type="entry name" value="ATPase_P-typ_transduc_dom_A_sf"/>
</dbReference>
<feature type="transmembrane region" description="Helical" evidence="13">
    <location>
        <begin position="745"/>
        <end position="769"/>
    </location>
</feature>
<keyword evidence="5 13" id="KW-0812">Transmembrane</keyword>
<evidence type="ECO:0000256" key="9">
    <source>
        <dbReference type="ARBA" id="ARBA00022967"/>
    </source>
</evidence>
<keyword evidence="3" id="KW-0813">Transport</keyword>
<feature type="transmembrane region" description="Helical" evidence="13">
    <location>
        <begin position="775"/>
        <end position="793"/>
    </location>
</feature>
<dbReference type="Proteomes" id="UP000295636">
    <property type="component" value="Unassembled WGS sequence"/>
</dbReference>
<keyword evidence="8" id="KW-0460">Magnesium</keyword>
<dbReference type="PANTHER" id="PTHR43294:SF20">
    <property type="entry name" value="P-TYPE ATPASE"/>
    <property type="match status" value="1"/>
</dbReference>
<keyword evidence="4" id="KW-0597">Phosphoprotein</keyword>
<dbReference type="SUPFAM" id="SSF81653">
    <property type="entry name" value="Calcium ATPase, transduction domain A"/>
    <property type="match status" value="1"/>
</dbReference>
<evidence type="ECO:0000256" key="10">
    <source>
        <dbReference type="ARBA" id="ARBA00022989"/>
    </source>
</evidence>
<name>A0A4R5KJ15_9BACL</name>
<dbReference type="NCBIfam" id="TIGR01494">
    <property type="entry name" value="ATPase_P-type"/>
    <property type="match status" value="2"/>
</dbReference>
<dbReference type="Pfam" id="PF00689">
    <property type="entry name" value="Cation_ATPase_C"/>
    <property type="match status" value="1"/>
</dbReference>
<dbReference type="InterPro" id="IPR050510">
    <property type="entry name" value="Cation_transp_ATPase_P-type"/>
</dbReference>
<organism evidence="15 16">
    <name type="scientific">Paenibacillus piri</name>
    <dbReference type="NCBI Taxonomy" id="2547395"/>
    <lineage>
        <taxon>Bacteria</taxon>
        <taxon>Bacillati</taxon>
        <taxon>Bacillota</taxon>
        <taxon>Bacilli</taxon>
        <taxon>Bacillales</taxon>
        <taxon>Paenibacillaceae</taxon>
        <taxon>Paenibacillus</taxon>
    </lineage>
</organism>
<dbReference type="GO" id="GO:0012505">
    <property type="term" value="C:endomembrane system"/>
    <property type="evidence" value="ECO:0007669"/>
    <property type="project" value="UniProtKB-SubCell"/>
</dbReference>
<evidence type="ECO:0000259" key="14">
    <source>
        <dbReference type="SMART" id="SM00831"/>
    </source>
</evidence>
<dbReference type="Gene3D" id="3.40.1110.10">
    <property type="entry name" value="Calcium-transporting ATPase, cytoplasmic domain N"/>
    <property type="match status" value="1"/>
</dbReference>
<feature type="transmembrane region" description="Helical" evidence="13">
    <location>
        <begin position="847"/>
        <end position="863"/>
    </location>
</feature>
<evidence type="ECO:0000256" key="1">
    <source>
        <dbReference type="ARBA" id="ARBA00004127"/>
    </source>
</evidence>
<dbReference type="GO" id="GO:0030007">
    <property type="term" value="P:intracellular potassium ion homeostasis"/>
    <property type="evidence" value="ECO:0007669"/>
    <property type="project" value="TreeGrafter"/>
</dbReference>
<evidence type="ECO:0000256" key="13">
    <source>
        <dbReference type="SAM" id="Phobius"/>
    </source>
</evidence>
<dbReference type="GO" id="GO:0006883">
    <property type="term" value="P:intracellular sodium ion homeostasis"/>
    <property type="evidence" value="ECO:0007669"/>
    <property type="project" value="TreeGrafter"/>
</dbReference>
<comment type="similarity">
    <text evidence="2">Belongs to the cation transport ATPase (P-type) (TC 3.A.3) family. Type IIA subfamily.</text>
</comment>
<keyword evidence="10 13" id="KW-1133">Transmembrane helix</keyword>
<feature type="transmembrane region" description="Helical" evidence="13">
    <location>
        <begin position="699"/>
        <end position="721"/>
    </location>
</feature>
<keyword evidence="7" id="KW-0067">ATP-binding</keyword>
<dbReference type="InterPro" id="IPR018303">
    <property type="entry name" value="ATPase_P-typ_P_site"/>
</dbReference>
<dbReference type="InterPro" id="IPR023214">
    <property type="entry name" value="HAD_sf"/>
</dbReference>
<dbReference type="SUPFAM" id="SSF81665">
    <property type="entry name" value="Calcium ATPase, transmembrane domain M"/>
    <property type="match status" value="1"/>
</dbReference>
<evidence type="ECO:0000313" key="15">
    <source>
        <dbReference type="EMBL" id="TDF95112.1"/>
    </source>
</evidence>
<reference evidence="15 16" key="1">
    <citation type="submission" date="2019-03" db="EMBL/GenBank/DDBJ databases">
        <title>This is whole genome sequence of Paenibacillus sp MS74 strain.</title>
        <authorList>
            <person name="Trinh H.N."/>
        </authorList>
    </citation>
    <scope>NUCLEOTIDE SEQUENCE [LARGE SCALE GENOMIC DNA]</scope>
    <source>
        <strain evidence="15 16">MS74</strain>
    </source>
</reference>
<dbReference type="OrthoDB" id="9760364at2"/>
<dbReference type="GO" id="GO:1990573">
    <property type="term" value="P:potassium ion import across plasma membrane"/>
    <property type="evidence" value="ECO:0007669"/>
    <property type="project" value="TreeGrafter"/>
</dbReference>
<dbReference type="AlphaFoldDB" id="A0A4R5KJ15"/>
<dbReference type="GO" id="GO:1902600">
    <property type="term" value="P:proton transmembrane transport"/>
    <property type="evidence" value="ECO:0007669"/>
    <property type="project" value="TreeGrafter"/>
</dbReference>
<feature type="domain" description="Cation-transporting P-type ATPase N-terminal" evidence="14">
    <location>
        <begin position="7"/>
        <end position="81"/>
    </location>
</feature>
<dbReference type="InterPro" id="IPR006068">
    <property type="entry name" value="ATPase_P-typ_cation-transptr_C"/>
</dbReference>
<dbReference type="RefSeq" id="WP_133231948.1">
    <property type="nucleotide sequence ID" value="NZ_SMRT01000011.1"/>
</dbReference>
<dbReference type="SUPFAM" id="SSF56784">
    <property type="entry name" value="HAD-like"/>
    <property type="match status" value="1"/>
</dbReference>
<feature type="transmembrane region" description="Helical" evidence="13">
    <location>
        <begin position="85"/>
        <end position="101"/>
    </location>
</feature>
<dbReference type="GO" id="GO:0016887">
    <property type="term" value="F:ATP hydrolysis activity"/>
    <property type="evidence" value="ECO:0007669"/>
    <property type="project" value="InterPro"/>
</dbReference>
<dbReference type="InterPro" id="IPR036412">
    <property type="entry name" value="HAD-like_sf"/>
</dbReference>
<feature type="transmembrane region" description="Helical" evidence="13">
    <location>
        <begin position="61"/>
        <end position="79"/>
    </location>
</feature>
<dbReference type="SFLD" id="SFLDG00002">
    <property type="entry name" value="C1.7:_P-type_atpase_like"/>
    <property type="match status" value="1"/>
</dbReference>
<protein>
    <submittedName>
        <fullName evidence="15">Cation-transporting P-type ATPase</fullName>
    </submittedName>
</protein>
<keyword evidence="9" id="KW-1278">Translocase</keyword>
<dbReference type="SUPFAM" id="SSF81660">
    <property type="entry name" value="Metal cation-transporting ATPase, ATP-binding domain N"/>
    <property type="match status" value="1"/>
</dbReference>
<dbReference type="Gene3D" id="2.70.150.10">
    <property type="entry name" value="Calcium-transporting ATPase, cytoplasmic transduction domain A"/>
    <property type="match status" value="1"/>
</dbReference>
<dbReference type="InterPro" id="IPR001757">
    <property type="entry name" value="P_typ_ATPase"/>
</dbReference>
<dbReference type="FunFam" id="2.70.150.10:FF:000160">
    <property type="entry name" value="Sarcoplasmic/endoplasmic reticulum calcium ATPase 1"/>
    <property type="match status" value="1"/>
</dbReference>
<evidence type="ECO:0000256" key="2">
    <source>
        <dbReference type="ARBA" id="ARBA00005675"/>
    </source>
</evidence>
<dbReference type="EMBL" id="SMRT01000011">
    <property type="protein sequence ID" value="TDF95112.1"/>
    <property type="molecule type" value="Genomic_DNA"/>
</dbReference>
<feature type="transmembrane region" description="Helical" evidence="13">
    <location>
        <begin position="291"/>
        <end position="307"/>
    </location>
</feature>
<dbReference type="Gene3D" id="3.40.50.1000">
    <property type="entry name" value="HAD superfamily/HAD-like"/>
    <property type="match status" value="1"/>
</dbReference>
<dbReference type="PRINTS" id="PR00120">
    <property type="entry name" value="HATPASE"/>
</dbReference>
<gene>
    <name evidence="15" type="ORF">E1757_21495</name>
</gene>
<keyword evidence="16" id="KW-1185">Reference proteome</keyword>
<feature type="transmembrane region" description="Helical" evidence="13">
    <location>
        <begin position="673"/>
        <end position="693"/>
    </location>
</feature>
<dbReference type="SFLD" id="SFLDF00027">
    <property type="entry name" value="p-type_atpase"/>
    <property type="match status" value="1"/>
</dbReference>
<dbReference type="Pfam" id="PF13246">
    <property type="entry name" value="Cation_ATPase"/>
    <property type="match status" value="1"/>
</dbReference>